<gene>
    <name evidence="1" type="ORF">HK17_14250</name>
</gene>
<dbReference type="Proteomes" id="UP000194641">
    <property type="component" value="Unassembled WGS sequence"/>
</dbReference>
<sequence>MADQQPQQKPLQDLELAATLETGATVVALVNWGTDESPAWQAVRLPTDLLGQYALKGQRDSPGGVAALSQAGNLLIGGIEILGVKNGHVLMTIDLPDEDPGIKKALFSNGGALWISSGSTS</sequence>
<proteinExistence type="predicted"/>
<name>A0A252AKF1_9PROT</name>
<organism evidence="1 2">
    <name type="scientific">Acetobacter indonesiensis</name>
    <dbReference type="NCBI Taxonomy" id="104101"/>
    <lineage>
        <taxon>Bacteria</taxon>
        <taxon>Pseudomonadati</taxon>
        <taxon>Pseudomonadota</taxon>
        <taxon>Alphaproteobacteria</taxon>
        <taxon>Acetobacterales</taxon>
        <taxon>Acetobacteraceae</taxon>
        <taxon>Acetobacter</taxon>
    </lineage>
</organism>
<comment type="caution">
    <text evidence="1">The sequence shown here is derived from an EMBL/GenBank/DDBJ whole genome shotgun (WGS) entry which is preliminary data.</text>
</comment>
<dbReference type="EMBL" id="JOPA01000056">
    <property type="protein sequence ID" value="OUI90102.1"/>
    <property type="molecule type" value="Genomic_DNA"/>
</dbReference>
<dbReference type="AlphaFoldDB" id="A0A252AKF1"/>
<evidence type="ECO:0000313" key="2">
    <source>
        <dbReference type="Proteomes" id="UP000194641"/>
    </source>
</evidence>
<reference evidence="2" key="1">
    <citation type="submission" date="2014-06" db="EMBL/GenBank/DDBJ databases">
        <authorList>
            <person name="Winans N.J."/>
            <person name="Newell P.D."/>
            <person name="Douglas A.E."/>
        </authorList>
    </citation>
    <scope>NUCLEOTIDE SEQUENCE [LARGE SCALE GENOMIC DNA]</scope>
</reference>
<dbReference type="RefSeq" id="WP_086660119.1">
    <property type="nucleotide sequence ID" value="NZ_JBJJWX010000001.1"/>
</dbReference>
<protein>
    <submittedName>
        <fullName evidence="1">Uncharacterized protein</fullName>
    </submittedName>
</protein>
<accession>A0A252AKF1</accession>
<evidence type="ECO:0000313" key="1">
    <source>
        <dbReference type="EMBL" id="OUI90102.1"/>
    </source>
</evidence>